<evidence type="ECO:0000256" key="11">
    <source>
        <dbReference type="PIRSR" id="PIRSR500134-3"/>
    </source>
</evidence>
<dbReference type="RefSeq" id="WP_116235477.1">
    <property type="nucleotide sequence ID" value="NZ_QRDP01000004.1"/>
</dbReference>
<feature type="domain" description="UDP-glucose/GDP-mannose dehydrogenase C-terminal" evidence="12">
    <location>
        <begin position="317"/>
        <end position="418"/>
    </location>
</feature>
<reference evidence="13 14" key="1">
    <citation type="submission" date="2018-07" db="EMBL/GenBank/DDBJ databases">
        <title>Genomic Encyclopedia of Type Strains, Phase IV (KMG-IV): sequencing the most valuable type-strain genomes for metagenomic binning, comparative biology and taxonomic classification.</title>
        <authorList>
            <person name="Goeker M."/>
        </authorList>
    </citation>
    <scope>NUCLEOTIDE SEQUENCE [LARGE SCALE GENOMIC DNA]</scope>
    <source>
        <strain evidence="13 14">DSM 26725</strain>
    </source>
</reference>
<dbReference type="Pfam" id="PF03720">
    <property type="entry name" value="UDPG_MGDP_dh_C"/>
    <property type="match status" value="1"/>
</dbReference>
<dbReference type="InterPro" id="IPR008927">
    <property type="entry name" value="6-PGluconate_DH-like_C_sf"/>
</dbReference>
<evidence type="ECO:0000313" key="14">
    <source>
        <dbReference type="Proteomes" id="UP000256310"/>
    </source>
</evidence>
<keyword evidence="5 8" id="KW-0560">Oxidoreductase</keyword>
<dbReference type="InterPro" id="IPR036220">
    <property type="entry name" value="UDP-Glc/GDP-Man_DH_C_sf"/>
</dbReference>
<dbReference type="InterPro" id="IPR036291">
    <property type="entry name" value="NAD(P)-bd_dom_sf"/>
</dbReference>
<dbReference type="Proteomes" id="UP000256310">
    <property type="component" value="Unassembled WGS sequence"/>
</dbReference>
<dbReference type="GO" id="GO:0003979">
    <property type="term" value="F:UDP-glucose 6-dehydrogenase activity"/>
    <property type="evidence" value="ECO:0007669"/>
    <property type="project" value="UniProtKB-EC"/>
</dbReference>
<evidence type="ECO:0000256" key="1">
    <source>
        <dbReference type="ARBA" id="ARBA00004701"/>
    </source>
</evidence>
<dbReference type="GO" id="GO:0051287">
    <property type="term" value="F:NAD binding"/>
    <property type="evidence" value="ECO:0007669"/>
    <property type="project" value="InterPro"/>
</dbReference>
<protein>
    <recommendedName>
        <fullName evidence="4 8">UDP-glucose 6-dehydrogenase</fullName>
        <ecNumber evidence="3 8">1.1.1.22</ecNumber>
    </recommendedName>
</protein>
<evidence type="ECO:0000259" key="12">
    <source>
        <dbReference type="SMART" id="SM00984"/>
    </source>
</evidence>
<feature type="binding site" evidence="10">
    <location>
        <begin position="252"/>
        <end position="256"/>
    </location>
    <ligand>
        <name>substrate</name>
    </ligand>
</feature>
<feature type="binding site" evidence="11">
    <location>
        <position position="122"/>
    </location>
    <ligand>
        <name>NAD(+)</name>
        <dbReference type="ChEBI" id="CHEBI:57540"/>
    </ligand>
</feature>
<feature type="binding site" evidence="10">
    <location>
        <position position="260"/>
    </location>
    <ligand>
        <name>substrate</name>
    </ligand>
</feature>
<feature type="binding site" evidence="10">
    <location>
        <position position="207"/>
    </location>
    <ligand>
        <name>substrate</name>
    </ligand>
</feature>
<comment type="catalytic activity">
    <reaction evidence="7 8">
        <text>UDP-alpha-D-glucose + 2 NAD(+) + H2O = UDP-alpha-D-glucuronate + 2 NADH + 3 H(+)</text>
        <dbReference type="Rhea" id="RHEA:23596"/>
        <dbReference type="ChEBI" id="CHEBI:15377"/>
        <dbReference type="ChEBI" id="CHEBI:15378"/>
        <dbReference type="ChEBI" id="CHEBI:57540"/>
        <dbReference type="ChEBI" id="CHEBI:57945"/>
        <dbReference type="ChEBI" id="CHEBI:58052"/>
        <dbReference type="ChEBI" id="CHEBI:58885"/>
        <dbReference type="EC" id="1.1.1.22"/>
    </reaction>
</comment>
<dbReference type="GO" id="GO:0000271">
    <property type="term" value="P:polysaccharide biosynthetic process"/>
    <property type="evidence" value="ECO:0007669"/>
    <property type="project" value="InterPro"/>
</dbReference>
<feature type="binding site" evidence="10">
    <location>
        <position position="324"/>
    </location>
    <ligand>
        <name>substrate</name>
    </ligand>
</feature>
<dbReference type="PIRSF" id="PIRSF500134">
    <property type="entry name" value="UDPglc_DH_bac"/>
    <property type="match status" value="1"/>
</dbReference>
<dbReference type="Gene3D" id="3.40.50.720">
    <property type="entry name" value="NAD(P)-binding Rossmann-like Domain"/>
    <property type="match status" value="2"/>
</dbReference>
<evidence type="ECO:0000256" key="7">
    <source>
        <dbReference type="ARBA" id="ARBA00047473"/>
    </source>
</evidence>
<dbReference type="SUPFAM" id="SSF51735">
    <property type="entry name" value="NAD(P)-binding Rossmann-fold domains"/>
    <property type="match status" value="1"/>
</dbReference>
<feature type="binding site" evidence="11">
    <location>
        <position position="30"/>
    </location>
    <ligand>
        <name>NAD(+)</name>
        <dbReference type="ChEBI" id="CHEBI:57540"/>
    </ligand>
</feature>
<evidence type="ECO:0000256" key="10">
    <source>
        <dbReference type="PIRSR" id="PIRSR500134-2"/>
    </source>
</evidence>
<feature type="active site" description="Nucleophile" evidence="9">
    <location>
        <position position="263"/>
    </location>
</feature>
<dbReference type="PANTHER" id="PTHR43750:SF3">
    <property type="entry name" value="UDP-GLUCOSE 6-DEHYDROGENASE TUAD"/>
    <property type="match status" value="1"/>
</dbReference>
<evidence type="ECO:0000256" key="6">
    <source>
        <dbReference type="ARBA" id="ARBA00023027"/>
    </source>
</evidence>
<proteinExistence type="inferred from homology"/>
<feature type="binding site" evidence="11">
    <location>
        <position position="86"/>
    </location>
    <ligand>
        <name>NAD(+)</name>
        <dbReference type="ChEBI" id="CHEBI:57540"/>
    </ligand>
</feature>
<dbReference type="OrthoDB" id="9803238at2"/>
<dbReference type="PANTHER" id="PTHR43750">
    <property type="entry name" value="UDP-GLUCOSE 6-DEHYDROGENASE TUAD"/>
    <property type="match status" value="1"/>
</dbReference>
<evidence type="ECO:0000256" key="8">
    <source>
        <dbReference type="PIRNR" id="PIRNR000124"/>
    </source>
</evidence>
<sequence length="438" mass="46765">MRIAMIGTGYVGLVSGACFSDFGHQVVCVDKDADKIAALEKGVMPIYEPGLEALVAHNVDAGRLSFTTDLAEGVAGADAVFIAVGTPSRRGDGHADLTYVYAAAREIAQALTGPAVVVTKSTVPVGTGDEVERLIRETAPDAEVSVASNPEFLREGAAITDFKHPDRIVAGVEGVRARELLEAIYRPLNLNRAPLLFTTRRTAEIIKYAANAFLATKITFINEIADLCESVGADVQMVSRGIGLDNRIGPKFLHAGPGYGGSCFPKDTLALLKTAEDEQVPLRIVESVVKVNDARKRAMGRKVVKAMNGDVRGKTVALLGLTFKPNTDDMRDSPSISIIQALQDEGATIRAYDPEGTEQARTVLENVVFCDNPYAAANGADALVIVTEWDEFRALDLDRVAEILAQPILVDLRNIYSQEEAAQAGLSYHGIGQIGTAA</sequence>
<dbReference type="InterPro" id="IPR001732">
    <property type="entry name" value="UDP-Glc/GDP-Man_DH_N"/>
</dbReference>
<dbReference type="UniPathway" id="UPA00038">
    <property type="reaction ID" value="UER00491"/>
</dbReference>
<dbReference type="GO" id="GO:0006065">
    <property type="term" value="P:UDP-glucuronate biosynthetic process"/>
    <property type="evidence" value="ECO:0007669"/>
    <property type="project" value="UniProtKB-UniPathway"/>
</dbReference>
<dbReference type="InterPro" id="IPR017476">
    <property type="entry name" value="UDP-Glc/GDP-Man"/>
</dbReference>
<dbReference type="NCBIfam" id="TIGR03026">
    <property type="entry name" value="NDP-sugDHase"/>
    <property type="match status" value="1"/>
</dbReference>
<dbReference type="AlphaFoldDB" id="A0A3D9FEE2"/>
<keyword evidence="14" id="KW-1185">Reference proteome</keyword>
<accession>A0A3D9FEE2</accession>
<dbReference type="EC" id="1.1.1.22" evidence="3 8"/>
<gene>
    <name evidence="13" type="ORF">DFR46_1038</name>
</gene>
<evidence type="ECO:0000256" key="2">
    <source>
        <dbReference type="ARBA" id="ARBA00006601"/>
    </source>
</evidence>
<evidence type="ECO:0000256" key="3">
    <source>
        <dbReference type="ARBA" id="ARBA00012954"/>
    </source>
</evidence>
<feature type="binding site" evidence="11">
    <location>
        <position position="331"/>
    </location>
    <ligand>
        <name>NAD(+)</name>
        <dbReference type="ChEBI" id="CHEBI:57540"/>
    </ligand>
</feature>
<feature type="binding site" evidence="11">
    <location>
        <position position="35"/>
    </location>
    <ligand>
        <name>NAD(+)</name>
        <dbReference type="ChEBI" id="CHEBI:57540"/>
    </ligand>
</feature>
<dbReference type="SUPFAM" id="SSF48179">
    <property type="entry name" value="6-phosphogluconate dehydrogenase C-terminal domain-like"/>
    <property type="match status" value="1"/>
</dbReference>
<dbReference type="Pfam" id="PF03721">
    <property type="entry name" value="UDPG_MGDP_dh_N"/>
    <property type="match status" value="1"/>
</dbReference>
<dbReference type="EMBL" id="QRDP01000004">
    <property type="protein sequence ID" value="RED16028.1"/>
    <property type="molecule type" value="Genomic_DNA"/>
</dbReference>
<comment type="pathway">
    <text evidence="1">Nucleotide-sugar biosynthesis; UDP-alpha-D-glucuronate biosynthesis; UDP-alpha-D-glucuronate from UDP-alpha-D-glucose: step 1/1.</text>
</comment>
<comment type="caution">
    <text evidence="13">The sequence shown here is derived from an EMBL/GenBank/DDBJ whole genome shotgun (WGS) entry which is preliminary data.</text>
</comment>
<keyword evidence="6 8" id="KW-0520">NAD</keyword>
<dbReference type="PIRSF" id="PIRSF000124">
    <property type="entry name" value="UDPglc_GDPman_dh"/>
    <property type="match status" value="1"/>
</dbReference>
<dbReference type="Pfam" id="PF00984">
    <property type="entry name" value="UDPG_MGDP_dh"/>
    <property type="match status" value="1"/>
</dbReference>
<dbReference type="SUPFAM" id="SSF52413">
    <property type="entry name" value="UDP-glucose/GDP-mannose dehydrogenase C-terminal domain"/>
    <property type="match status" value="1"/>
</dbReference>
<comment type="similarity">
    <text evidence="2 8">Belongs to the UDP-glucose/GDP-mannose dehydrogenase family.</text>
</comment>
<evidence type="ECO:0000256" key="5">
    <source>
        <dbReference type="ARBA" id="ARBA00023002"/>
    </source>
</evidence>
<dbReference type="InterPro" id="IPR014026">
    <property type="entry name" value="UDP-Glc/GDP-Man_DH_dimer"/>
</dbReference>
<dbReference type="PROSITE" id="PS51257">
    <property type="entry name" value="PROKAR_LIPOPROTEIN"/>
    <property type="match status" value="1"/>
</dbReference>
<evidence type="ECO:0000256" key="4">
    <source>
        <dbReference type="ARBA" id="ARBA00015132"/>
    </source>
</evidence>
<name>A0A3D9FEE2_9SPHN</name>
<dbReference type="SMART" id="SM00984">
    <property type="entry name" value="UDPG_MGDP_dh_C"/>
    <property type="match status" value="1"/>
</dbReference>
<dbReference type="InterPro" id="IPR028357">
    <property type="entry name" value="UDPglc_DH_bac"/>
</dbReference>
<feature type="binding site" evidence="10">
    <location>
        <begin position="152"/>
        <end position="155"/>
    </location>
    <ligand>
        <name>substrate</name>
    </ligand>
</feature>
<evidence type="ECO:0000313" key="13">
    <source>
        <dbReference type="EMBL" id="RED16028.1"/>
    </source>
</evidence>
<dbReference type="InterPro" id="IPR014027">
    <property type="entry name" value="UDP-Glc/GDP-Man_DH_C"/>
</dbReference>
<dbReference type="Gene3D" id="1.20.5.100">
    <property type="entry name" value="Cytochrome c1, transmembrane anchor, C-terminal"/>
    <property type="match status" value="1"/>
</dbReference>
<organism evidence="13 14">
    <name type="scientific">Parasphingopyxis lamellibrachiae</name>
    <dbReference type="NCBI Taxonomy" id="680125"/>
    <lineage>
        <taxon>Bacteria</taxon>
        <taxon>Pseudomonadati</taxon>
        <taxon>Pseudomonadota</taxon>
        <taxon>Alphaproteobacteria</taxon>
        <taxon>Sphingomonadales</taxon>
        <taxon>Sphingomonadaceae</taxon>
        <taxon>Parasphingopyxis</taxon>
    </lineage>
</organism>
<feature type="binding site" evidence="11">
    <location>
        <position position="155"/>
    </location>
    <ligand>
        <name>NAD(+)</name>
        <dbReference type="ChEBI" id="CHEBI:57540"/>
    </ligand>
</feature>
<evidence type="ECO:0000256" key="9">
    <source>
        <dbReference type="PIRSR" id="PIRSR500134-1"/>
    </source>
</evidence>
<feature type="binding site" evidence="11">
    <location>
        <position position="266"/>
    </location>
    <ligand>
        <name>NAD(+)</name>
        <dbReference type="ChEBI" id="CHEBI:57540"/>
    </ligand>
</feature>